<dbReference type="PIRSF" id="PIRSF005902">
    <property type="entry name" value="DNase_TatD"/>
    <property type="match status" value="1"/>
</dbReference>
<dbReference type="EMBL" id="CAKLPX010000001">
    <property type="protein sequence ID" value="CAH0989972.1"/>
    <property type="molecule type" value="Genomic_DNA"/>
</dbReference>
<dbReference type="PANTHER" id="PTHR10060">
    <property type="entry name" value="TATD FAMILY DEOXYRIBONUCLEASE"/>
    <property type="match status" value="1"/>
</dbReference>
<dbReference type="Gene3D" id="3.20.20.140">
    <property type="entry name" value="Metal-dependent hydrolases"/>
    <property type="match status" value="1"/>
</dbReference>
<dbReference type="GO" id="GO:0004527">
    <property type="term" value="F:exonuclease activity"/>
    <property type="evidence" value="ECO:0007669"/>
    <property type="project" value="UniProtKB-KW"/>
</dbReference>
<evidence type="ECO:0000256" key="2">
    <source>
        <dbReference type="ARBA" id="ARBA00022723"/>
    </source>
</evidence>
<dbReference type="InterPro" id="IPR001130">
    <property type="entry name" value="TatD-like"/>
</dbReference>
<dbReference type="PANTHER" id="PTHR10060:SF15">
    <property type="entry name" value="DEOXYRIBONUCLEASE TATDN1"/>
    <property type="match status" value="1"/>
</dbReference>
<evidence type="ECO:0000256" key="3">
    <source>
        <dbReference type="ARBA" id="ARBA00022801"/>
    </source>
</evidence>
<reference evidence="4" key="1">
    <citation type="submission" date="2021-12" db="EMBL/GenBank/DDBJ databases">
        <authorList>
            <person name="Rodrigo-Torres L."/>
            <person name="Arahal R. D."/>
            <person name="Lucena T."/>
        </authorList>
    </citation>
    <scope>NUCLEOTIDE SEQUENCE</scope>
    <source>
        <strain evidence="4">CECT 8267</strain>
    </source>
</reference>
<dbReference type="InterPro" id="IPR032466">
    <property type="entry name" value="Metal_Hydrolase"/>
</dbReference>
<dbReference type="SUPFAM" id="SSF51556">
    <property type="entry name" value="Metallo-dependent hydrolases"/>
    <property type="match status" value="1"/>
</dbReference>
<dbReference type="RefSeq" id="WP_237442675.1">
    <property type="nucleotide sequence ID" value="NZ_CAKLPX010000001.1"/>
</dbReference>
<dbReference type="EC" id="3.1.11.-" evidence="4"/>
<keyword evidence="3 4" id="KW-0378">Hydrolase</keyword>
<name>A0ABM9A9P0_9GAMM</name>
<evidence type="ECO:0000313" key="4">
    <source>
        <dbReference type="EMBL" id="CAH0989972.1"/>
    </source>
</evidence>
<accession>A0ABM9A9P0</accession>
<protein>
    <submittedName>
        <fullName evidence="4">3'-5' ssDNA/RNA exonuclease TatD</fullName>
        <ecNumber evidence="4">3.1.11.-</ecNumber>
    </submittedName>
</protein>
<keyword evidence="5" id="KW-1185">Reference proteome</keyword>
<keyword evidence="2" id="KW-0479">Metal-binding</keyword>
<dbReference type="Proteomes" id="UP000838100">
    <property type="component" value="Unassembled WGS sequence"/>
</dbReference>
<gene>
    <name evidence="4" type="primary">tatD</name>
    <name evidence="4" type="ORF">SIN8267_00049</name>
</gene>
<evidence type="ECO:0000313" key="5">
    <source>
        <dbReference type="Proteomes" id="UP000838100"/>
    </source>
</evidence>
<comment type="caution">
    <text evidence="4">The sequence shown here is derived from an EMBL/GenBank/DDBJ whole genome shotgun (WGS) entry which is preliminary data.</text>
</comment>
<organism evidence="4 5">
    <name type="scientific">Sinobacterium norvegicum</name>
    <dbReference type="NCBI Taxonomy" id="1641715"/>
    <lineage>
        <taxon>Bacteria</taxon>
        <taxon>Pseudomonadati</taxon>
        <taxon>Pseudomonadota</taxon>
        <taxon>Gammaproteobacteria</taxon>
        <taxon>Cellvibrionales</taxon>
        <taxon>Spongiibacteraceae</taxon>
        <taxon>Sinobacterium</taxon>
    </lineage>
</organism>
<evidence type="ECO:0000256" key="1">
    <source>
        <dbReference type="ARBA" id="ARBA00022722"/>
    </source>
</evidence>
<keyword evidence="1" id="KW-0540">Nuclease</keyword>
<dbReference type="Pfam" id="PF01026">
    <property type="entry name" value="TatD_DNase"/>
    <property type="match status" value="1"/>
</dbReference>
<keyword evidence="4" id="KW-0269">Exonuclease</keyword>
<proteinExistence type="predicted"/>
<dbReference type="CDD" id="cd01310">
    <property type="entry name" value="TatD_DNAse"/>
    <property type="match status" value="1"/>
</dbReference>
<sequence length="268" mass="30287">MYTDIGLNLTNPQFDKDRDAVIERALACGVDTMILTGTTLAESQGAHQLCLQHPEHMWSTAGIHPHHASDYNDELWLELTELMKQPAVVAIGETGLDFNRNFSTPAQQQWSFEKHIEAAISLQRPMFLHERDAGKRMVEMLASHRDQLTDAVIHCFTGSKETLYSYLDLDLYIGVTGWVCDERRGEELQQLCKEIPNDRLLIETDAPYLIPRDLNQASRPEHFNAKTRRNEPCVLPHIATAIAALRSTSGEQIAHLSQQNASRLFGID</sequence>
<dbReference type="InterPro" id="IPR050891">
    <property type="entry name" value="TatD-type_Hydrolase"/>
</dbReference>